<dbReference type="OrthoDB" id="20872at2759"/>
<keyword evidence="8" id="KW-1185">Reference proteome</keyword>
<keyword evidence="1" id="KW-0677">Repeat</keyword>
<evidence type="ECO:0000313" key="5">
    <source>
        <dbReference type="EMBL" id="CAI3985770.1"/>
    </source>
</evidence>
<feature type="repeat" description="ANK" evidence="3">
    <location>
        <begin position="124"/>
        <end position="156"/>
    </location>
</feature>
<comment type="caution">
    <text evidence="5">The sequence shown here is derived from an EMBL/GenBank/DDBJ whole genome shotgun (WGS) entry which is preliminary data.</text>
</comment>
<evidence type="ECO:0000256" key="4">
    <source>
        <dbReference type="SAM" id="SignalP"/>
    </source>
</evidence>
<dbReference type="PRINTS" id="PR01415">
    <property type="entry name" value="ANKYRIN"/>
</dbReference>
<dbReference type="EMBL" id="CAMXCT030001017">
    <property type="protein sequence ID" value="CAL4773082.1"/>
    <property type="molecule type" value="Genomic_DNA"/>
</dbReference>
<name>A0A9P1C630_9DINO</name>
<feature type="repeat" description="ANK" evidence="3">
    <location>
        <begin position="90"/>
        <end position="122"/>
    </location>
</feature>
<evidence type="ECO:0000256" key="1">
    <source>
        <dbReference type="ARBA" id="ARBA00022737"/>
    </source>
</evidence>
<dbReference type="PANTHER" id="PTHR24123">
    <property type="entry name" value="ANKYRIN REPEAT-CONTAINING"/>
    <property type="match status" value="1"/>
</dbReference>
<sequence>MLPVVFAVACILAVHGELSPLERAVRSGDAKSVQKLLATAAGDLGYSYDAEDGFGRSPLHEAVEFGHKKVVEEILAWQGSNQLVSAPDELGWTALHWAALKGSEDIARRLLDAKAKVDAKENEFGCEPLQWAARRGHLQLIRLLLKHGAVASHQDRENRTAAKWAHLTNHLSAFALLEGMELRSEGSEDEEALDETYNMSRLHAAVAKNNISEMKRLLRSSEAKDLLVKVDKWGRTPLVTALQASHKATGPGSEKLVMHFIRLMKMLRLEGTKGVFRPDKDRRDPVHWAALAGHRQVVLELSHMIPSDTPASDRWGNRLFHHAAANGHTSMMEWLLDQRAIVDGISSSKQTPLHMAAAGGHLDVTKLLLRRGSPLNAQDRLLRTPLHYAILQGNSEIAEVLMKAGADASEADIDGMSPLSFAETALGLLKSDEME</sequence>
<feature type="repeat" description="ANK" evidence="3">
    <location>
        <begin position="348"/>
        <end position="380"/>
    </location>
</feature>
<feature type="chain" id="PRO_5043270117" evidence="4">
    <location>
        <begin position="17"/>
        <end position="435"/>
    </location>
</feature>
<evidence type="ECO:0000256" key="3">
    <source>
        <dbReference type="PROSITE-ProRule" id="PRU00023"/>
    </source>
</evidence>
<dbReference type="PANTHER" id="PTHR24123:SF33">
    <property type="entry name" value="PROTEIN HOS4"/>
    <property type="match status" value="1"/>
</dbReference>
<feature type="repeat" description="ANK" evidence="3">
    <location>
        <begin position="381"/>
        <end position="413"/>
    </location>
</feature>
<reference evidence="6" key="2">
    <citation type="submission" date="2024-04" db="EMBL/GenBank/DDBJ databases">
        <authorList>
            <person name="Chen Y."/>
            <person name="Shah S."/>
            <person name="Dougan E. K."/>
            <person name="Thang M."/>
            <person name="Chan C."/>
        </authorList>
    </citation>
    <scope>NUCLEOTIDE SEQUENCE [LARGE SCALE GENOMIC DNA]</scope>
</reference>
<feature type="signal peptide" evidence="4">
    <location>
        <begin position="1"/>
        <end position="16"/>
    </location>
</feature>
<dbReference type="EMBL" id="CAMXCT020001017">
    <property type="protein sequence ID" value="CAL1139145.1"/>
    <property type="molecule type" value="Genomic_DNA"/>
</dbReference>
<accession>A0A9P1C630</accession>
<dbReference type="SUPFAM" id="SSF48403">
    <property type="entry name" value="Ankyrin repeat"/>
    <property type="match status" value="2"/>
</dbReference>
<evidence type="ECO:0000313" key="7">
    <source>
        <dbReference type="EMBL" id="CAL4773082.1"/>
    </source>
</evidence>
<keyword evidence="4" id="KW-0732">Signal</keyword>
<keyword evidence="2 3" id="KW-0040">ANK repeat</keyword>
<evidence type="ECO:0000313" key="8">
    <source>
        <dbReference type="Proteomes" id="UP001152797"/>
    </source>
</evidence>
<feature type="repeat" description="ANK" evidence="3">
    <location>
        <begin position="54"/>
        <end position="75"/>
    </location>
</feature>
<protein>
    <submittedName>
        <fullName evidence="7">Ankyrin-3</fullName>
    </submittedName>
</protein>
<dbReference type="InterPro" id="IPR036770">
    <property type="entry name" value="Ankyrin_rpt-contain_sf"/>
</dbReference>
<organism evidence="5">
    <name type="scientific">Cladocopium goreaui</name>
    <dbReference type="NCBI Taxonomy" id="2562237"/>
    <lineage>
        <taxon>Eukaryota</taxon>
        <taxon>Sar</taxon>
        <taxon>Alveolata</taxon>
        <taxon>Dinophyceae</taxon>
        <taxon>Suessiales</taxon>
        <taxon>Symbiodiniaceae</taxon>
        <taxon>Cladocopium</taxon>
    </lineage>
</organism>
<dbReference type="Proteomes" id="UP001152797">
    <property type="component" value="Unassembled WGS sequence"/>
</dbReference>
<dbReference type="EMBL" id="CAMXCT010001017">
    <property type="protein sequence ID" value="CAI3985770.1"/>
    <property type="molecule type" value="Genomic_DNA"/>
</dbReference>
<evidence type="ECO:0000313" key="6">
    <source>
        <dbReference type="EMBL" id="CAL1139145.1"/>
    </source>
</evidence>
<gene>
    <name evidence="5" type="ORF">C1SCF055_LOCUS13186</name>
</gene>
<dbReference type="PROSITE" id="PS50297">
    <property type="entry name" value="ANK_REP_REGION"/>
    <property type="match status" value="5"/>
</dbReference>
<reference evidence="5" key="1">
    <citation type="submission" date="2022-10" db="EMBL/GenBank/DDBJ databases">
        <authorList>
            <person name="Chen Y."/>
            <person name="Dougan E. K."/>
            <person name="Chan C."/>
            <person name="Rhodes N."/>
            <person name="Thang M."/>
        </authorList>
    </citation>
    <scope>NUCLEOTIDE SEQUENCE</scope>
</reference>
<evidence type="ECO:0000256" key="2">
    <source>
        <dbReference type="ARBA" id="ARBA00023043"/>
    </source>
</evidence>
<dbReference type="SMART" id="SM00248">
    <property type="entry name" value="ANK"/>
    <property type="match status" value="10"/>
</dbReference>
<dbReference type="Gene3D" id="1.25.40.20">
    <property type="entry name" value="Ankyrin repeat-containing domain"/>
    <property type="match status" value="2"/>
</dbReference>
<dbReference type="InterPro" id="IPR002110">
    <property type="entry name" value="Ankyrin_rpt"/>
</dbReference>
<proteinExistence type="predicted"/>
<dbReference type="Pfam" id="PF12796">
    <property type="entry name" value="Ank_2"/>
    <property type="match status" value="2"/>
</dbReference>
<dbReference type="InterPro" id="IPR051165">
    <property type="entry name" value="Multifunctional_ANK_Repeat"/>
</dbReference>
<dbReference type="PROSITE" id="PS50088">
    <property type="entry name" value="ANK_REPEAT"/>
    <property type="match status" value="5"/>
</dbReference>
<dbReference type="AlphaFoldDB" id="A0A9P1C630"/>
<dbReference type="Pfam" id="PF13637">
    <property type="entry name" value="Ank_4"/>
    <property type="match status" value="1"/>
</dbReference>